<evidence type="ECO:0000259" key="2">
    <source>
        <dbReference type="PROSITE" id="PS50903"/>
    </source>
</evidence>
<keyword evidence="1" id="KW-0472">Membrane</keyword>
<keyword evidence="1" id="KW-0812">Transmembrane</keyword>
<dbReference type="Proteomes" id="UP000605201">
    <property type="component" value="Unassembled WGS sequence"/>
</dbReference>
<dbReference type="Pfam" id="PF21349">
    <property type="entry name" value="RUBY_RBDX"/>
    <property type="match status" value="1"/>
</dbReference>
<name>A0A8J6P0V0_9BACT</name>
<gene>
    <name evidence="3" type="ORF">H8D96_07375</name>
</gene>
<feature type="transmembrane region" description="Helical" evidence="1">
    <location>
        <begin position="178"/>
        <end position="204"/>
    </location>
</feature>
<organism evidence="3 4">
    <name type="scientific">Candidatus Desulfatibia vada</name>
    <dbReference type="NCBI Taxonomy" id="2841696"/>
    <lineage>
        <taxon>Bacteria</taxon>
        <taxon>Pseudomonadati</taxon>
        <taxon>Thermodesulfobacteriota</taxon>
        <taxon>Desulfobacteria</taxon>
        <taxon>Desulfobacterales</taxon>
        <taxon>Desulfobacterales incertae sedis</taxon>
        <taxon>Candidatus Desulfatibia</taxon>
    </lineage>
</organism>
<dbReference type="Gene3D" id="2.20.28.10">
    <property type="match status" value="1"/>
</dbReference>
<evidence type="ECO:0000313" key="4">
    <source>
        <dbReference type="Proteomes" id="UP000605201"/>
    </source>
</evidence>
<comment type="caution">
    <text evidence="3">The sequence shown here is derived from an EMBL/GenBank/DDBJ whole genome shotgun (WGS) entry which is preliminary data.</text>
</comment>
<dbReference type="SUPFAM" id="SSF57802">
    <property type="entry name" value="Rubredoxin-like"/>
    <property type="match status" value="1"/>
</dbReference>
<evidence type="ECO:0000256" key="1">
    <source>
        <dbReference type="SAM" id="Phobius"/>
    </source>
</evidence>
<dbReference type="EMBL" id="JACNIG010000166">
    <property type="protein sequence ID" value="MBC8431726.1"/>
    <property type="molecule type" value="Genomic_DNA"/>
</dbReference>
<dbReference type="PROSITE" id="PS50903">
    <property type="entry name" value="RUBREDOXIN_LIKE"/>
    <property type="match status" value="1"/>
</dbReference>
<dbReference type="Pfam" id="PF09990">
    <property type="entry name" value="DUF2231"/>
    <property type="match status" value="1"/>
</dbReference>
<dbReference type="InterPro" id="IPR048574">
    <property type="entry name" value="RUBY_RBDX"/>
</dbReference>
<dbReference type="AlphaFoldDB" id="A0A8J6P0V0"/>
<feature type="transmembrane region" description="Helical" evidence="1">
    <location>
        <begin position="143"/>
        <end position="166"/>
    </location>
</feature>
<evidence type="ECO:0000313" key="3">
    <source>
        <dbReference type="EMBL" id="MBC8431726.1"/>
    </source>
</evidence>
<protein>
    <submittedName>
        <fullName evidence="3">Rubredoxin-type Fe(Cys)4 protein</fullName>
    </submittedName>
</protein>
<sequence length="207" mass="22249">MKKWKCLVCGYVHEGDEPPEKCPVCGADRSQFVELAPEEAAAAAPDRPAPTQTAKPASGTKISAFATALISKHHIHPISVHIPNGVAPAAVIFITLATFFQLEGFALAAFYNMAFVLLAMPLVLFSGYVDWQKRFGGNLTSIFWIKIVCGFVVLLTSTILVVWRIVDPNVAAATSASRWMFLGVHLVLLCAAGIAGFCGGKLVFNQD</sequence>
<feature type="transmembrane region" description="Helical" evidence="1">
    <location>
        <begin position="108"/>
        <end position="131"/>
    </location>
</feature>
<dbReference type="InterPro" id="IPR019251">
    <property type="entry name" value="DUF2231_TM"/>
</dbReference>
<reference evidence="3 4" key="1">
    <citation type="submission" date="2020-08" db="EMBL/GenBank/DDBJ databases">
        <title>Bridging the membrane lipid divide: bacteria of the FCB group superphylum have the potential to synthesize archaeal ether lipids.</title>
        <authorList>
            <person name="Villanueva L."/>
            <person name="Von Meijenfeldt F.A.B."/>
            <person name="Westbye A.B."/>
            <person name="Yadav S."/>
            <person name="Hopmans E.C."/>
            <person name="Dutilh B.E."/>
            <person name="Sinninghe Damste J.S."/>
        </authorList>
    </citation>
    <scope>NUCLEOTIDE SEQUENCE [LARGE SCALE GENOMIC DNA]</scope>
    <source>
        <strain evidence="3">NIOZ-UU17</strain>
    </source>
</reference>
<dbReference type="CDD" id="cd00729">
    <property type="entry name" value="rubredoxin_SM"/>
    <property type="match status" value="1"/>
</dbReference>
<dbReference type="InterPro" id="IPR024934">
    <property type="entry name" value="Rubredoxin-like_dom"/>
</dbReference>
<feature type="transmembrane region" description="Helical" evidence="1">
    <location>
        <begin position="82"/>
        <end position="102"/>
    </location>
</feature>
<feature type="domain" description="Rubredoxin-like" evidence="2">
    <location>
        <begin position="1"/>
        <end position="35"/>
    </location>
</feature>
<accession>A0A8J6P0V0</accession>
<keyword evidence="1" id="KW-1133">Transmembrane helix</keyword>
<proteinExistence type="predicted"/>
<dbReference type="GO" id="GO:0005506">
    <property type="term" value="F:iron ion binding"/>
    <property type="evidence" value="ECO:0007669"/>
    <property type="project" value="InterPro"/>
</dbReference>